<dbReference type="GeneID" id="11516187"/>
<feature type="domain" description="MobA-like NTP transferase" evidence="3">
    <location>
        <begin position="107"/>
        <end position="182"/>
    </location>
</feature>
<dbReference type="Gene3D" id="3.90.550.10">
    <property type="entry name" value="Spore Coat Polysaccharide Biosynthesis Protein SpsA, Chain A"/>
    <property type="match status" value="1"/>
</dbReference>
<keyword evidence="5" id="KW-1185">Reference proteome</keyword>
<evidence type="ECO:0000259" key="3">
    <source>
        <dbReference type="Pfam" id="PF12804"/>
    </source>
</evidence>
<sequence>PLLLAGGKSTRMGSPKHLLPMPDGRPLYQHQLDLLARACPDAPTIYISLAQDSPLDRFLQSLTPSQDPPSPPTSPRPTTAPPAPASAPNPNPNKPSIALLRDARPNPAARSAGPAAGLLAAFRARPAATWLVLAVDYPLLTPGMLRALCAAYAPPVTCLRNADGFCEPLVAVWGPAALGELRRRVE</sequence>
<dbReference type="eggNOG" id="ENOG502SR1X">
    <property type="taxonomic scope" value="Eukaryota"/>
</dbReference>
<name>G2R658_THETT</name>
<proteinExistence type="predicted"/>
<accession>G2R658</accession>
<feature type="non-terminal residue" evidence="4">
    <location>
        <position position="186"/>
    </location>
</feature>
<dbReference type="KEGG" id="ttt:THITE_2030938"/>
<dbReference type="HOGENOM" id="CLU_055597_3_0_1"/>
<dbReference type="GO" id="GO:0016779">
    <property type="term" value="F:nucleotidyltransferase activity"/>
    <property type="evidence" value="ECO:0007669"/>
    <property type="project" value="TreeGrafter"/>
</dbReference>
<evidence type="ECO:0000256" key="1">
    <source>
        <dbReference type="ARBA" id="ARBA00022679"/>
    </source>
</evidence>
<dbReference type="AlphaFoldDB" id="G2R658"/>
<dbReference type="InterPro" id="IPR029044">
    <property type="entry name" value="Nucleotide-diphossugar_trans"/>
</dbReference>
<keyword evidence="1" id="KW-0808">Transferase</keyword>
<dbReference type="InterPro" id="IPR025877">
    <property type="entry name" value="MobA-like_NTP_Trfase"/>
</dbReference>
<feature type="non-terminal residue" evidence="4">
    <location>
        <position position="1"/>
    </location>
</feature>
<dbReference type="Proteomes" id="UP000008181">
    <property type="component" value="Chromosome 3"/>
</dbReference>
<organism evidence="4 5">
    <name type="scientific">Thermothielavioides terrestris (strain ATCC 38088 / NRRL 8126)</name>
    <name type="common">Thielavia terrestris</name>
    <dbReference type="NCBI Taxonomy" id="578455"/>
    <lineage>
        <taxon>Eukaryota</taxon>
        <taxon>Fungi</taxon>
        <taxon>Dikarya</taxon>
        <taxon>Ascomycota</taxon>
        <taxon>Pezizomycotina</taxon>
        <taxon>Sordariomycetes</taxon>
        <taxon>Sordariomycetidae</taxon>
        <taxon>Sordariales</taxon>
        <taxon>Chaetomiaceae</taxon>
        <taxon>Thermothielavioides</taxon>
        <taxon>Thermothielavioides terrestris</taxon>
    </lineage>
</organism>
<dbReference type="SUPFAM" id="SSF53448">
    <property type="entry name" value="Nucleotide-diphospho-sugar transferases"/>
    <property type="match status" value="1"/>
</dbReference>
<protein>
    <recommendedName>
        <fullName evidence="3">MobA-like NTP transferase domain-containing protein</fullName>
    </recommendedName>
</protein>
<dbReference type="PANTHER" id="PTHR19136">
    <property type="entry name" value="MOLYBDENUM COFACTOR GUANYLYLTRANSFERASE"/>
    <property type="match status" value="1"/>
</dbReference>
<evidence type="ECO:0000256" key="2">
    <source>
        <dbReference type="SAM" id="MobiDB-lite"/>
    </source>
</evidence>
<feature type="domain" description="MobA-like NTP transferase" evidence="3">
    <location>
        <begin position="2"/>
        <end position="53"/>
    </location>
</feature>
<feature type="region of interest" description="Disordered" evidence="2">
    <location>
        <begin position="1"/>
        <end position="24"/>
    </location>
</feature>
<dbReference type="PANTHER" id="PTHR19136:SF81">
    <property type="entry name" value="MOLYBDENUM COFACTOR GUANYLYLTRANSFERASE"/>
    <property type="match status" value="1"/>
</dbReference>
<dbReference type="EMBL" id="CP003011">
    <property type="protein sequence ID" value="AEO67595.1"/>
    <property type="molecule type" value="Genomic_DNA"/>
</dbReference>
<feature type="compositionally biased region" description="Pro residues" evidence="2">
    <location>
        <begin position="66"/>
        <end position="93"/>
    </location>
</feature>
<dbReference type="RefSeq" id="XP_003653931.1">
    <property type="nucleotide sequence ID" value="XM_003653883.1"/>
</dbReference>
<reference evidence="4 5" key="1">
    <citation type="journal article" date="2011" name="Nat. Biotechnol.">
        <title>Comparative genomic analysis of the thermophilic biomass-degrading fungi Myceliophthora thermophila and Thielavia terrestris.</title>
        <authorList>
            <person name="Berka R.M."/>
            <person name="Grigoriev I.V."/>
            <person name="Otillar R."/>
            <person name="Salamov A."/>
            <person name="Grimwood J."/>
            <person name="Reid I."/>
            <person name="Ishmael N."/>
            <person name="John T."/>
            <person name="Darmond C."/>
            <person name="Moisan M.-C."/>
            <person name="Henrissat B."/>
            <person name="Coutinho P.M."/>
            <person name="Lombard V."/>
            <person name="Natvig D.O."/>
            <person name="Lindquist E."/>
            <person name="Schmutz J."/>
            <person name="Lucas S."/>
            <person name="Harris P."/>
            <person name="Powlowski J."/>
            <person name="Bellemare A."/>
            <person name="Taylor D."/>
            <person name="Butler G."/>
            <person name="de Vries R.P."/>
            <person name="Allijn I.E."/>
            <person name="van den Brink J."/>
            <person name="Ushinsky S."/>
            <person name="Storms R."/>
            <person name="Powell A.J."/>
            <person name="Paulsen I.T."/>
            <person name="Elbourne L.D.H."/>
            <person name="Baker S.E."/>
            <person name="Magnuson J."/>
            <person name="LaBoissiere S."/>
            <person name="Clutterbuck A.J."/>
            <person name="Martinez D."/>
            <person name="Wogulis M."/>
            <person name="de Leon A.L."/>
            <person name="Rey M.W."/>
            <person name="Tsang A."/>
        </authorList>
    </citation>
    <scope>NUCLEOTIDE SEQUENCE [LARGE SCALE GENOMIC DNA]</scope>
    <source>
        <strain evidence="5">ATCC 38088 / NRRL 8126</strain>
    </source>
</reference>
<evidence type="ECO:0000313" key="5">
    <source>
        <dbReference type="Proteomes" id="UP000008181"/>
    </source>
</evidence>
<gene>
    <name evidence="4" type="ORF">THITE_2030938</name>
</gene>
<dbReference type="OrthoDB" id="20872at2759"/>
<feature type="region of interest" description="Disordered" evidence="2">
    <location>
        <begin position="59"/>
        <end position="99"/>
    </location>
</feature>
<dbReference type="Pfam" id="PF12804">
    <property type="entry name" value="NTP_transf_3"/>
    <property type="match status" value="2"/>
</dbReference>
<evidence type="ECO:0000313" key="4">
    <source>
        <dbReference type="EMBL" id="AEO67595.1"/>
    </source>
</evidence>